<proteinExistence type="predicted"/>
<dbReference type="PANTHER" id="PTHR47894:SF1">
    <property type="entry name" value="HTH-TYPE TRANSCRIPTIONAL REGULATOR VQSM"/>
    <property type="match status" value="1"/>
</dbReference>
<evidence type="ECO:0000256" key="1">
    <source>
        <dbReference type="ARBA" id="ARBA00023015"/>
    </source>
</evidence>
<dbReference type="GO" id="GO:0000976">
    <property type="term" value="F:transcription cis-regulatory region binding"/>
    <property type="evidence" value="ECO:0007669"/>
    <property type="project" value="TreeGrafter"/>
</dbReference>
<dbReference type="Gene3D" id="1.10.10.60">
    <property type="entry name" value="Homeodomain-like"/>
    <property type="match status" value="1"/>
</dbReference>
<reference evidence="5 6" key="1">
    <citation type="journal article" date="2016" name="Genome Announc.">
        <title>First Complete Genome Sequence of a Subdivision 6 Acidobacterium Strain.</title>
        <authorList>
            <person name="Huang S."/>
            <person name="Vieira S."/>
            <person name="Bunk B."/>
            <person name="Riedel T."/>
            <person name="Sproer C."/>
            <person name="Overmann J."/>
        </authorList>
    </citation>
    <scope>NUCLEOTIDE SEQUENCE [LARGE SCALE GENOMIC DNA]</scope>
    <source>
        <strain evidence="6">DSM 100886 HEG_-6_39</strain>
    </source>
</reference>
<evidence type="ECO:0000256" key="2">
    <source>
        <dbReference type="ARBA" id="ARBA00023125"/>
    </source>
</evidence>
<accession>A0A143PJ82</accession>
<gene>
    <name evidence="5" type="primary">virS</name>
    <name evidence="5" type="ORF">LuPra_01010</name>
</gene>
<dbReference type="OrthoDB" id="5582699at2"/>
<dbReference type="PROSITE" id="PS01124">
    <property type="entry name" value="HTH_ARAC_FAMILY_2"/>
    <property type="match status" value="1"/>
</dbReference>
<feature type="domain" description="HTH araC/xylS-type" evidence="4">
    <location>
        <begin position="244"/>
        <end position="342"/>
    </location>
</feature>
<keyword evidence="2" id="KW-0238">DNA-binding</keyword>
<dbReference type="PATRIC" id="fig|1813736.3.peg.1057"/>
<dbReference type="KEGG" id="abac:LuPra_01010"/>
<dbReference type="SMART" id="SM00342">
    <property type="entry name" value="HTH_ARAC"/>
    <property type="match status" value="1"/>
</dbReference>
<evidence type="ECO:0000313" key="5">
    <source>
        <dbReference type="EMBL" id="AMY07829.1"/>
    </source>
</evidence>
<dbReference type="Pfam" id="PF12833">
    <property type="entry name" value="HTH_18"/>
    <property type="match status" value="1"/>
</dbReference>
<keyword evidence="6" id="KW-1185">Reference proteome</keyword>
<reference evidence="6" key="2">
    <citation type="submission" date="2016-04" db="EMBL/GenBank/DDBJ databases">
        <title>First Complete Genome Sequence of a Subdivision 6 Acidobacterium.</title>
        <authorList>
            <person name="Huang S."/>
            <person name="Vieira S."/>
            <person name="Bunk B."/>
            <person name="Riedel T."/>
            <person name="Sproeer C."/>
            <person name="Overmann J."/>
        </authorList>
    </citation>
    <scope>NUCLEOTIDE SEQUENCE [LARGE SCALE GENOMIC DNA]</scope>
    <source>
        <strain evidence="6">DSM 100886 HEG_-6_39</strain>
    </source>
</reference>
<dbReference type="PANTHER" id="PTHR47894">
    <property type="entry name" value="HTH-TYPE TRANSCRIPTIONAL REGULATOR GADX"/>
    <property type="match status" value="1"/>
</dbReference>
<dbReference type="GO" id="GO:0005829">
    <property type="term" value="C:cytosol"/>
    <property type="evidence" value="ECO:0007669"/>
    <property type="project" value="TreeGrafter"/>
</dbReference>
<evidence type="ECO:0000256" key="3">
    <source>
        <dbReference type="ARBA" id="ARBA00023163"/>
    </source>
</evidence>
<sequence length="342" mass="37818">MTVEHRGARPAQGQSVHAWSLPYLLAFVERRGADASMMRRLPGLLAADDPDARAPEHVVEAAWSLAAELTRDDAIGILVAESLPRGALDLVEYAFRSSASLGDGLERLARYGRVLSDRVAARTEANDEALLLMVDDVGRTRLHPARTEFALAIAMQLARDGTGHELVPRRVCFRHPAPADDHEHRRFFGTRARFSAGSNSLLLNARDARRPLRDADEALAAIVRRRLERVLALQDARSTGPLSGRVRRVLVESLGRTSVTPDTMAEALGTTRRTLSRRLAAEGTSFRDLHDDVRAEFARVMLGDQGSSVADVAFFLDYSERAAFHRAFRRWTGQTPGEFQHA</sequence>
<dbReference type="Proteomes" id="UP000076079">
    <property type="component" value="Chromosome"/>
</dbReference>
<dbReference type="STRING" id="1855912.LuPra_01010"/>
<dbReference type="InterPro" id="IPR032687">
    <property type="entry name" value="AraC-type_N"/>
</dbReference>
<dbReference type="InterPro" id="IPR018060">
    <property type="entry name" value="HTH_AraC"/>
</dbReference>
<organism evidence="5 6">
    <name type="scientific">Luteitalea pratensis</name>
    <dbReference type="NCBI Taxonomy" id="1855912"/>
    <lineage>
        <taxon>Bacteria</taxon>
        <taxon>Pseudomonadati</taxon>
        <taxon>Acidobacteriota</taxon>
        <taxon>Vicinamibacteria</taxon>
        <taxon>Vicinamibacterales</taxon>
        <taxon>Vicinamibacteraceae</taxon>
        <taxon>Luteitalea</taxon>
    </lineage>
</organism>
<dbReference type="GO" id="GO:0003700">
    <property type="term" value="F:DNA-binding transcription factor activity"/>
    <property type="evidence" value="ECO:0007669"/>
    <property type="project" value="InterPro"/>
</dbReference>
<protein>
    <submittedName>
        <fullName evidence="5">Virulence-regulating protein VirS</fullName>
    </submittedName>
</protein>
<dbReference type="InterPro" id="IPR009057">
    <property type="entry name" value="Homeodomain-like_sf"/>
</dbReference>
<name>A0A143PJ82_LUTPR</name>
<keyword evidence="3" id="KW-0804">Transcription</keyword>
<dbReference type="Pfam" id="PF12625">
    <property type="entry name" value="Arabinose_bd"/>
    <property type="match status" value="1"/>
</dbReference>
<evidence type="ECO:0000259" key="4">
    <source>
        <dbReference type="PROSITE" id="PS01124"/>
    </source>
</evidence>
<dbReference type="AlphaFoldDB" id="A0A143PJ82"/>
<keyword evidence="1" id="KW-0805">Transcription regulation</keyword>
<dbReference type="SUPFAM" id="SSF46689">
    <property type="entry name" value="Homeodomain-like"/>
    <property type="match status" value="1"/>
</dbReference>
<dbReference type="EMBL" id="CP015136">
    <property type="protein sequence ID" value="AMY07829.1"/>
    <property type="molecule type" value="Genomic_DNA"/>
</dbReference>
<evidence type="ECO:0000313" key="6">
    <source>
        <dbReference type="Proteomes" id="UP000076079"/>
    </source>
</evidence>